<feature type="transmembrane region" description="Helical" evidence="1">
    <location>
        <begin position="28"/>
        <end position="46"/>
    </location>
</feature>
<reference evidence="3" key="1">
    <citation type="submission" date="2016-11" db="EMBL/GenBank/DDBJ databases">
        <authorList>
            <person name="Varghese N."/>
            <person name="Submissions S."/>
        </authorList>
    </citation>
    <scope>NUCLEOTIDE SEQUENCE [LARGE SCALE GENOMIC DNA]</scope>
    <source>
        <strain evidence="3">DSM 16219</strain>
    </source>
</reference>
<keyword evidence="1" id="KW-0812">Transmembrane</keyword>
<organism evidence="2 3">
    <name type="scientific">Desulfatibacillum alkenivorans DSM 16219</name>
    <dbReference type="NCBI Taxonomy" id="1121393"/>
    <lineage>
        <taxon>Bacteria</taxon>
        <taxon>Pseudomonadati</taxon>
        <taxon>Thermodesulfobacteriota</taxon>
        <taxon>Desulfobacteria</taxon>
        <taxon>Desulfobacterales</taxon>
        <taxon>Desulfatibacillaceae</taxon>
        <taxon>Desulfatibacillum</taxon>
    </lineage>
</organism>
<dbReference type="STRING" id="1121393.SAMN02745216_03499"/>
<dbReference type="OrthoDB" id="9898134at2"/>
<keyword evidence="1" id="KW-0472">Membrane</keyword>
<dbReference type="AlphaFoldDB" id="A0A1M6SQE4"/>
<proteinExistence type="predicted"/>
<protein>
    <recommendedName>
        <fullName evidence="4">5-bromo-4-chloroindolyl phosphate hydrolysis protein</fullName>
    </recommendedName>
</protein>
<keyword evidence="3" id="KW-1185">Reference proteome</keyword>
<gene>
    <name evidence="2" type="ORF">SAMN02745216_03499</name>
</gene>
<evidence type="ECO:0000256" key="1">
    <source>
        <dbReference type="SAM" id="Phobius"/>
    </source>
</evidence>
<sequence>MKPWLIVGGLFAAGLVLAYVLGKTIVIALVGGAAGGLAGAVVAWFLRDKDAPQPAPEPQAPVDPTVPLMHGLVVLNVNIREQAIPSQALEAVERIIDKLRDLLPQMNSEYKGNDLTWEVNRSAEDYLFRIVKPYMALNPADRRDKLDEFLQGLGAMETALDEVLDVVRNHKQGEFSVKAKFLNARFAR</sequence>
<evidence type="ECO:0008006" key="4">
    <source>
        <dbReference type="Google" id="ProtNLM"/>
    </source>
</evidence>
<dbReference type="EMBL" id="FQZU01000025">
    <property type="protein sequence ID" value="SHK46962.1"/>
    <property type="molecule type" value="Genomic_DNA"/>
</dbReference>
<evidence type="ECO:0000313" key="2">
    <source>
        <dbReference type="EMBL" id="SHK46962.1"/>
    </source>
</evidence>
<accession>A0A1M6SQE4</accession>
<dbReference type="RefSeq" id="WP_073477549.1">
    <property type="nucleotide sequence ID" value="NZ_FQZU01000025.1"/>
</dbReference>
<name>A0A1M6SQE4_9BACT</name>
<dbReference type="Proteomes" id="UP000183994">
    <property type="component" value="Unassembled WGS sequence"/>
</dbReference>
<evidence type="ECO:0000313" key="3">
    <source>
        <dbReference type="Proteomes" id="UP000183994"/>
    </source>
</evidence>
<keyword evidence="1" id="KW-1133">Transmembrane helix</keyword>